<accession>A0ABW6NVW9</accession>
<dbReference type="GO" id="GO:0016787">
    <property type="term" value="F:hydrolase activity"/>
    <property type="evidence" value="ECO:0007669"/>
    <property type="project" value="UniProtKB-KW"/>
</dbReference>
<dbReference type="Proteomes" id="UP001601521">
    <property type="component" value="Unassembled WGS sequence"/>
</dbReference>
<dbReference type="PANTHER" id="PTHR48081:SF33">
    <property type="entry name" value="KYNURENINE FORMAMIDASE"/>
    <property type="match status" value="1"/>
</dbReference>
<evidence type="ECO:0000313" key="3">
    <source>
        <dbReference type="EMBL" id="MFF0458572.1"/>
    </source>
</evidence>
<keyword evidence="1 3" id="KW-0378">Hydrolase</keyword>
<dbReference type="EC" id="3.4.-.-" evidence="3"/>
<evidence type="ECO:0000256" key="1">
    <source>
        <dbReference type="ARBA" id="ARBA00022801"/>
    </source>
</evidence>
<comment type="caution">
    <text evidence="3">The sequence shown here is derived from an EMBL/GenBank/DDBJ whole genome shotgun (WGS) entry which is preliminary data.</text>
</comment>
<evidence type="ECO:0000313" key="4">
    <source>
        <dbReference type="Proteomes" id="UP001601521"/>
    </source>
</evidence>
<dbReference type="RefSeq" id="WP_387256198.1">
    <property type="nucleotide sequence ID" value="NZ_JBIALX010000031.1"/>
</dbReference>
<dbReference type="InterPro" id="IPR050300">
    <property type="entry name" value="GDXG_lipolytic_enzyme"/>
</dbReference>
<dbReference type="InterPro" id="IPR029058">
    <property type="entry name" value="AB_hydrolase_fold"/>
</dbReference>
<sequence>MPTTLVRYGTHPSQHGMLSLPDRPGVWPVAVVIHGGFWRTAYGADLTSDLAEDLARHGFAAWNIEYRRVGGDPDRGSGGWPATCLDVAAAVDLLPALAPALEAGSLDLSRVVAIGHSAGGQLAGWLAGRGSLPADSPGGSPRVPLTGFVSQAGVLALELALEEDLGSGAIRTFLGDRADDPVARSLADPSALLPMGVPSRCVHGTADDDVPLSQSQRFVATARRAGDDSRLLVLPGTDHYSLIDVTSSAWAACRAAVSDLARRSSEVPRPRI</sequence>
<dbReference type="Pfam" id="PF20434">
    <property type="entry name" value="BD-FAE"/>
    <property type="match status" value="1"/>
</dbReference>
<keyword evidence="4" id="KW-1185">Reference proteome</keyword>
<reference evidence="3 4" key="1">
    <citation type="submission" date="2024-10" db="EMBL/GenBank/DDBJ databases">
        <title>The Natural Products Discovery Center: Release of the First 8490 Sequenced Strains for Exploring Actinobacteria Biosynthetic Diversity.</title>
        <authorList>
            <person name="Kalkreuter E."/>
            <person name="Kautsar S.A."/>
            <person name="Yang D."/>
            <person name="Bader C.D."/>
            <person name="Teijaro C.N."/>
            <person name="Fluegel L."/>
            <person name="Davis C.M."/>
            <person name="Simpson J.R."/>
            <person name="Lauterbach L."/>
            <person name="Steele A.D."/>
            <person name="Gui C."/>
            <person name="Meng S."/>
            <person name="Li G."/>
            <person name="Viehrig K."/>
            <person name="Ye F."/>
            <person name="Su P."/>
            <person name="Kiefer A.F."/>
            <person name="Nichols A."/>
            <person name="Cepeda A.J."/>
            <person name="Yan W."/>
            <person name="Fan B."/>
            <person name="Jiang Y."/>
            <person name="Adhikari A."/>
            <person name="Zheng C.-J."/>
            <person name="Schuster L."/>
            <person name="Cowan T.M."/>
            <person name="Smanski M.J."/>
            <person name="Chevrette M.G."/>
            <person name="De Carvalho L.P.S."/>
            <person name="Shen B."/>
        </authorList>
    </citation>
    <scope>NUCLEOTIDE SEQUENCE [LARGE SCALE GENOMIC DNA]</scope>
    <source>
        <strain evidence="3 4">NPDC004550</strain>
    </source>
</reference>
<dbReference type="InterPro" id="IPR049492">
    <property type="entry name" value="BD-FAE-like_dom"/>
</dbReference>
<evidence type="ECO:0000259" key="2">
    <source>
        <dbReference type="Pfam" id="PF20434"/>
    </source>
</evidence>
<organism evidence="3 4">
    <name type="scientific">Nocardia africana</name>
    <dbReference type="NCBI Taxonomy" id="134964"/>
    <lineage>
        <taxon>Bacteria</taxon>
        <taxon>Bacillati</taxon>
        <taxon>Actinomycetota</taxon>
        <taxon>Actinomycetes</taxon>
        <taxon>Mycobacteriales</taxon>
        <taxon>Nocardiaceae</taxon>
        <taxon>Nocardia</taxon>
    </lineage>
</organism>
<gene>
    <name evidence="3" type="ORF">ACFYTH_34925</name>
</gene>
<feature type="domain" description="BD-FAE-like" evidence="2">
    <location>
        <begin position="27"/>
        <end position="219"/>
    </location>
</feature>
<dbReference type="EMBL" id="JBIALX010000031">
    <property type="protein sequence ID" value="MFF0458572.1"/>
    <property type="molecule type" value="Genomic_DNA"/>
</dbReference>
<dbReference type="Gene3D" id="3.40.50.1820">
    <property type="entry name" value="alpha/beta hydrolase"/>
    <property type="match status" value="1"/>
</dbReference>
<dbReference type="SUPFAM" id="SSF53474">
    <property type="entry name" value="alpha/beta-Hydrolases"/>
    <property type="match status" value="1"/>
</dbReference>
<dbReference type="PANTHER" id="PTHR48081">
    <property type="entry name" value="AB HYDROLASE SUPERFAMILY PROTEIN C4A8.06C"/>
    <property type="match status" value="1"/>
</dbReference>
<protein>
    <submittedName>
        <fullName evidence="3">Alpha/beta hydrolase family protein</fullName>
        <ecNumber evidence="3">3.4.-.-</ecNumber>
    </submittedName>
</protein>
<name>A0ABW6NVW9_9NOCA</name>
<proteinExistence type="predicted"/>